<dbReference type="AlphaFoldDB" id="A0A4T2BPI9"/>
<evidence type="ECO:0000313" key="2">
    <source>
        <dbReference type="Proteomes" id="UP000306192"/>
    </source>
</evidence>
<dbReference type="OrthoDB" id="4548938at2"/>
<dbReference type="InterPro" id="IPR006175">
    <property type="entry name" value="YjgF/YER057c/UK114"/>
</dbReference>
<dbReference type="PANTHER" id="PTHR43760">
    <property type="entry name" value="ENDORIBONUCLEASE-RELATED"/>
    <property type="match status" value="1"/>
</dbReference>
<dbReference type="SUPFAM" id="SSF55298">
    <property type="entry name" value="YjgF-like"/>
    <property type="match status" value="1"/>
</dbReference>
<evidence type="ECO:0000313" key="1">
    <source>
        <dbReference type="EMBL" id="TIH33555.1"/>
    </source>
</evidence>
<keyword evidence="2" id="KW-1185">Reference proteome</keyword>
<dbReference type="EMBL" id="QYRT01000034">
    <property type="protein sequence ID" value="TIH33555.1"/>
    <property type="molecule type" value="Genomic_DNA"/>
</dbReference>
<name>A0A4T2BPI9_9MICO</name>
<gene>
    <name evidence="1" type="ORF">D4765_14595</name>
</gene>
<dbReference type="Proteomes" id="UP000306192">
    <property type="component" value="Unassembled WGS sequence"/>
</dbReference>
<comment type="caution">
    <text evidence="1">The sequence shown here is derived from an EMBL/GenBank/DDBJ whole genome shotgun (WGS) entry which is preliminary data.</text>
</comment>
<protein>
    <submittedName>
        <fullName evidence="1">RidA family protein</fullName>
    </submittedName>
</protein>
<dbReference type="Gene3D" id="3.30.1330.40">
    <property type="entry name" value="RutC-like"/>
    <property type="match status" value="1"/>
</dbReference>
<dbReference type="InterPro" id="IPR013813">
    <property type="entry name" value="Endoribo_LPSP/chorism_mut-like"/>
</dbReference>
<dbReference type="CDD" id="cd02199">
    <property type="entry name" value="YjgF_YER057c_UK114_like_1"/>
    <property type="match status" value="1"/>
</dbReference>
<dbReference type="Pfam" id="PF01042">
    <property type="entry name" value="Ribonuc_L-PSP"/>
    <property type="match status" value="1"/>
</dbReference>
<accession>A0A4T2BPI9</accession>
<dbReference type="RefSeq" id="WP_136643031.1">
    <property type="nucleotide sequence ID" value="NZ_QYRT01000034.1"/>
</dbReference>
<sequence>MSAPQAAGSYSVARALGELVFTAGMTPRRDGALVTTGLLGAGIGDDEGRQLTALATVRALDAAASILSPGETIAEVLSLTVYVASTPEFTRHSHIADAASAVVGDRMPGTELPVRATVGVASLPGGAPVEVQLIARRVVEPSAAR</sequence>
<dbReference type="PANTHER" id="PTHR43760:SF1">
    <property type="entry name" value="ENDORIBONUCLEASE L-PSP_CHORISMATE MUTASE-LIKE DOMAIN-CONTAINING PROTEIN"/>
    <property type="match status" value="1"/>
</dbReference>
<dbReference type="InterPro" id="IPR035959">
    <property type="entry name" value="RutC-like_sf"/>
</dbReference>
<organism evidence="1 2">
    <name type="scientific">Subtercola vilae</name>
    <dbReference type="NCBI Taxonomy" id="2056433"/>
    <lineage>
        <taxon>Bacteria</taxon>
        <taxon>Bacillati</taxon>
        <taxon>Actinomycetota</taxon>
        <taxon>Actinomycetes</taxon>
        <taxon>Micrococcales</taxon>
        <taxon>Microbacteriaceae</taxon>
        <taxon>Subtercola</taxon>
    </lineage>
</organism>
<reference evidence="1 2" key="1">
    <citation type="journal article" date="2019" name="Microorganisms">
        <title>Systematic Affiliation and Genome Analysis of Subtercola vilae DB165(T) with Particular Emphasis on Cold Adaptation of an Isolate from a High-Altitude Cold Volcano Lake.</title>
        <authorList>
            <person name="Villalobos A.S."/>
            <person name="Wiese J."/>
            <person name="Imhoff J.F."/>
            <person name="Dorador C."/>
            <person name="Keller A."/>
            <person name="Hentschel U."/>
        </authorList>
    </citation>
    <scope>NUCLEOTIDE SEQUENCE [LARGE SCALE GENOMIC DNA]</scope>
    <source>
        <strain evidence="1 2">DB165</strain>
    </source>
</reference>
<proteinExistence type="predicted"/>